<dbReference type="GO" id="GO:0000455">
    <property type="term" value="P:enzyme-directed rRNA pseudouridine synthesis"/>
    <property type="evidence" value="ECO:0007669"/>
    <property type="project" value="TreeGrafter"/>
</dbReference>
<dbReference type="GO" id="GO:0003723">
    <property type="term" value="F:RNA binding"/>
    <property type="evidence" value="ECO:0007669"/>
    <property type="project" value="InterPro"/>
</dbReference>
<dbReference type="InterPro" id="IPR006225">
    <property type="entry name" value="PsdUridine_synth_RluC/D"/>
</dbReference>
<evidence type="ECO:0000313" key="4">
    <source>
        <dbReference type="EMBL" id="KKK66834.1"/>
    </source>
</evidence>
<dbReference type="AlphaFoldDB" id="A0A0F8ZK93"/>
<dbReference type="SUPFAM" id="SSF55174">
    <property type="entry name" value="Alpha-L RNA-binding motif"/>
    <property type="match status" value="1"/>
</dbReference>
<dbReference type="CDD" id="cd02869">
    <property type="entry name" value="PseudoU_synth_RluA_like"/>
    <property type="match status" value="1"/>
</dbReference>
<protein>
    <recommendedName>
        <fullName evidence="3">Pseudouridine synthase RsuA/RluA-like domain-containing protein</fullName>
    </recommendedName>
</protein>
<dbReference type="SUPFAM" id="SSF55120">
    <property type="entry name" value="Pseudouridine synthase"/>
    <property type="match status" value="1"/>
</dbReference>
<dbReference type="InterPro" id="IPR006145">
    <property type="entry name" value="PsdUridine_synth_RsuA/RluA"/>
</dbReference>
<organism evidence="4">
    <name type="scientific">marine sediment metagenome</name>
    <dbReference type="NCBI Taxonomy" id="412755"/>
    <lineage>
        <taxon>unclassified sequences</taxon>
        <taxon>metagenomes</taxon>
        <taxon>ecological metagenomes</taxon>
    </lineage>
</organism>
<keyword evidence="2" id="KW-0413">Isomerase</keyword>
<dbReference type="NCBIfam" id="TIGR00005">
    <property type="entry name" value="rluA_subfam"/>
    <property type="match status" value="1"/>
</dbReference>
<dbReference type="EMBL" id="LAZR01059894">
    <property type="protein sequence ID" value="KKK66834.1"/>
    <property type="molecule type" value="Genomic_DNA"/>
</dbReference>
<proteinExistence type="inferred from homology"/>
<dbReference type="PROSITE" id="PS50889">
    <property type="entry name" value="S4"/>
    <property type="match status" value="1"/>
</dbReference>
<dbReference type="InterPro" id="IPR006224">
    <property type="entry name" value="PsdUridine_synth_RluA-like_CS"/>
</dbReference>
<dbReference type="PROSITE" id="PS01129">
    <property type="entry name" value="PSI_RLU"/>
    <property type="match status" value="1"/>
</dbReference>
<accession>A0A0F8ZK93</accession>
<feature type="non-terminal residue" evidence="4">
    <location>
        <position position="372"/>
    </location>
</feature>
<evidence type="ECO:0000256" key="2">
    <source>
        <dbReference type="ARBA" id="ARBA00023235"/>
    </source>
</evidence>
<dbReference type="CDD" id="cd00165">
    <property type="entry name" value="S4"/>
    <property type="match status" value="1"/>
</dbReference>
<reference evidence="4" key="1">
    <citation type="journal article" date="2015" name="Nature">
        <title>Complex archaea that bridge the gap between prokaryotes and eukaryotes.</title>
        <authorList>
            <person name="Spang A."/>
            <person name="Saw J.H."/>
            <person name="Jorgensen S.L."/>
            <person name="Zaremba-Niedzwiedzka K."/>
            <person name="Martijn J."/>
            <person name="Lind A.E."/>
            <person name="van Eijk R."/>
            <person name="Schleper C."/>
            <person name="Guy L."/>
            <person name="Ettema T.J."/>
        </authorList>
    </citation>
    <scope>NUCLEOTIDE SEQUENCE</scope>
</reference>
<name>A0A0F8ZK93_9ZZZZ</name>
<evidence type="ECO:0000256" key="1">
    <source>
        <dbReference type="ARBA" id="ARBA00010876"/>
    </source>
</evidence>
<dbReference type="InterPro" id="IPR050188">
    <property type="entry name" value="RluA_PseudoU_synthase"/>
</dbReference>
<sequence>VTNSVISTISPSNIVAVRPVTSHFRNVRPASGAISGVSSMPSAILRVTLGANPPPRLDKALARDVPEDAHLSRSRLARMIAEGAVSRGGAPLKDVKARVAEGDVFEIALPQEVESHILPEDIPLAIVHEDEDLVVVDKPAGMVVHPAPGTPSGTLVNALLHHFGDSLSGVGGVRRPGIVHRIDKDTSGLLVIAKSDRAHHGLAAQFAAHTATRRYLAVSHGVPDAGDPRLRGLRGITAESAGTLRITTNLARHRTDRQRQDVTFTGGRHAITRISLEENLRDAAALVSCRLETGRTHQIRVHMAYAGHGLIGDPVYGGRRKLSVKALGEAAVQAAAGFGRQALHAETLGFIHPVSEAELSFHSALPQDMQAL</sequence>
<comment type="similarity">
    <text evidence="1">Belongs to the pseudouridine synthase RluA family.</text>
</comment>
<dbReference type="InterPro" id="IPR036986">
    <property type="entry name" value="S4_RNA-bd_sf"/>
</dbReference>
<dbReference type="Gene3D" id="3.30.2350.10">
    <property type="entry name" value="Pseudouridine synthase"/>
    <property type="match status" value="1"/>
</dbReference>
<evidence type="ECO:0000259" key="3">
    <source>
        <dbReference type="Pfam" id="PF00849"/>
    </source>
</evidence>
<dbReference type="InterPro" id="IPR020103">
    <property type="entry name" value="PsdUridine_synth_cat_dom_sf"/>
</dbReference>
<feature type="non-terminal residue" evidence="4">
    <location>
        <position position="1"/>
    </location>
</feature>
<dbReference type="Gene3D" id="3.10.290.10">
    <property type="entry name" value="RNA-binding S4 domain"/>
    <property type="match status" value="1"/>
</dbReference>
<dbReference type="PANTHER" id="PTHR21600:SF44">
    <property type="entry name" value="RIBOSOMAL LARGE SUBUNIT PSEUDOURIDINE SYNTHASE D"/>
    <property type="match status" value="1"/>
</dbReference>
<dbReference type="PANTHER" id="PTHR21600">
    <property type="entry name" value="MITOCHONDRIAL RNA PSEUDOURIDINE SYNTHASE"/>
    <property type="match status" value="1"/>
</dbReference>
<feature type="domain" description="Pseudouridine synthase RsuA/RluA-like" evidence="3">
    <location>
        <begin position="132"/>
        <end position="304"/>
    </location>
</feature>
<dbReference type="Pfam" id="PF00849">
    <property type="entry name" value="PseudoU_synth_2"/>
    <property type="match status" value="1"/>
</dbReference>
<dbReference type="GO" id="GO:0009982">
    <property type="term" value="F:pseudouridine synthase activity"/>
    <property type="evidence" value="ECO:0007669"/>
    <property type="project" value="InterPro"/>
</dbReference>
<comment type="caution">
    <text evidence="4">The sequence shown here is derived from an EMBL/GenBank/DDBJ whole genome shotgun (WGS) entry which is preliminary data.</text>
</comment>
<gene>
    <name evidence="4" type="ORF">LCGC14_2960110</name>
</gene>